<sequence length="75" mass="7967">GRKVSRLGKCSGHSSFITHLDWAQDSSCFVTNSGDYEILYLEMGFHHVGQAGLELLTSGDPAGCCGSCCLLGLQT</sequence>
<keyword evidence="1" id="KW-0853">WD repeat</keyword>
<dbReference type="AlphaFoldDB" id="A0A2J8U6K7"/>
<dbReference type="GO" id="GO:0072686">
    <property type="term" value="C:mitotic spindle"/>
    <property type="evidence" value="ECO:0007669"/>
    <property type="project" value="TreeGrafter"/>
</dbReference>
<dbReference type="InterPro" id="IPR050630">
    <property type="entry name" value="WD_repeat_EMAP"/>
</dbReference>
<organism evidence="3">
    <name type="scientific">Pongo abelii</name>
    <name type="common">Sumatran orangutan</name>
    <name type="synonym">Pongo pygmaeus abelii</name>
    <dbReference type="NCBI Taxonomy" id="9601"/>
    <lineage>
        <taxon>Eukaryota</taxon>
        <taxon>Metazoa</taxon>
        <taxon>Chordata</taxon>
        <taxon>Craniata</taxon>
        <taxon>Vertebrata</taxon>
        <taxon>Euteleostomi</taxon>
        <taxon>Mammalia</taxon>
        <taxon>Eutheria</taxon>
        <taxon>Euarchontoglires</taxon>
        <taxon>Primates</taxon>
        <taxon>Haplorrhini</taxon>
        <taxon>Catarrhini</taxon>
        <taxon>Hominidae</taxon>
        <taxon>Pongo</taxon>
    </lineage>
</organism>
<dbReference type="Gene3D" id="2.130.10.10">
    <property type="entry name" value="YVTN repeat-like/Quinoprotein amine dehydrogenase"/>
    <property type="match status" value="1"/>
</dbReference>
<dbReference type="GO" id="GO:0008017">
    <property type="term" value="F:microtubule binding"/>
    <property type="evidence" value="ECO:0007669"/>
    <property type="project" value="TreeGrafter"/>
</dbReference>
<dbReference type="PRINTS" id="PR02045">
    <property type="entry name" value="F138DOMAIN"/>
</dbReference>
<comment type="caution">
    <text evidence="3">The sequence shown here is derived from an EMBL/GenBank/DDBJ whole genome shotgun (WGS) entry which is preliminary data.</text>
</comment>
<evidence type="ECO:0000256" key="2">
    <source>
        <dbReference type="ARBA" id="ARBA00022737"/>
    </source>
</evidence>
<name>A0A2J8U6K7_PONAB</name>
<gene>
    <name evidence="3" type="ORF">CR201_G0029411</name>
</gene>
<protein>
    <submittedName>
        <fullName evidence="3">EML2 isoform 8</fullName>
    </submittedName>
</protein>
<keyword evidence="2" id="KW-0677">Repeat</keyword>
<proteinExistence type="predicted"/>
<accession>A0A2J8U6K7</accession>
<dbReference type="PANTHER" id="PTHR13720:SF50">
    <property type="entry name" value="ECHINODERM MICROTUBULE-ASSOCIATED PROTEIN-LIKE 2"/>
    <property type="match status" value="1"/>
</dbReference>
<evidence type="ECO:0000313" key="3">
    <source>
        <dbReference type="EMBL" id="PNJ40902.1"/>
    </source>
</evidence>
<dbReference type="PANTHER" id="PTHR13720">
    <property type="entry name" value="WD-40 REPEAT PROTEIN"/>
    <property type="match status" value="1"/>
</dbReference>
<evidence type="ECO:0000256" key="1">
    <source>
        <dbReference type="ARBA" id="ARBA00022574"/>
    </source>
</evidence>
<dbReference type="EMBL" id="NDHI03003467">
    <property type="protein sequence ID" value="PNJ40902.1"/>
    <property type="molecule type" value="Genomic_DNA"/>
</dbReference>
<dbReference type="GO" id="GO:0000226">
    <property type="term" value="P:microtubule cytoskeleton organization"/>
    <property type="evidence" value="ECO:0007669"/>
    <property type="project" value="TreeGrafter"/>
</dbReference>
<reference evidence="3" key="1">
    <citation type="submission" date="2017-12" db="EMBL/GenBank/DDBJ databases">
        <title>High-resolution comparative analysis of great ape genomes.</title>
        <authorList>
            <person name="Pollen A."/>
            <person name="Hastie A."/>
            <person name="Hormozdiari F."/>
            <person name="Dougherty M."/>
            <person name="Liu R."/>
            <person name="Chaisson M."/>
            <person name="Hoppe E."/>
            <person name="Hill C."/>
            <person name="Pang A."/>
            <person name="Hillier L."/>
            <person name="Baker C."/>
            <person name="Armstrong J."/>
            <person name="Shendure J."/>
            <person name="Paten B."/>
            <person name="Wilson R."/>
            <person name="Chao H."/>
            <person name="Schneider V."/>
            <person name="Ventura M."/>
            <person name="Kronenberg Z."/>
            <person name="Murali S."/>
            <person name="Gordon D."/>
            <person name="Cantsilieris S."/>
            <person name="Munson K."/>
            <person name="Nelson B."/>
            <person name="Raja A."/>
            <person name="Underwood J."/>
            <person name="Diekhans M."/>
            <person name="Fiddes I."/>
            <person name="Haussler D."/>
            <person name="Eichler E."/>
        </authorList>
    </citation>
    <scope>NUCLEOTIDE SEQUENCE [LARGE SCALE GENOMIC DNA]</scope>
    <source>
        <strain evidence="3">Susie</strain>
    </source>
</reference>
<feature type="non-terminal residue" evidence="3">
    <location>
        <position position="1"/>
    </location>
</feature>
<dbReference type="InterPro" id="IPR015943">
    <property type="entry name" value="WD40/YVTN_repeat-like_dom_sf"/>
</dbReference>